<gene>
    <name evidence="1" type="ORF">ACFFV7_47505</name>
</gene>
<dbReference type="Proteomes" id="UP001589647">
    <property type="component" value="Unassembled WGS sequence"/>
</dbReference>
<sequence length="103" mass="11645">MNIEVEILDLQLRIQALEARSCSESSNALLAGIATVRADVADVHSEVGQDLEILNFEIARLRWTLDENCRSSLAEVLRRLDELQFQLVDLGLRLDRLLAKDDL</sequence>
<reference evidence="1 2" key="1">
    <citation type="submission" date="2024-09" db="EMBL/GenBank/DDBJ databases">
        <authorList>
            <person name="Sun Q."/>
            <person name="Mori K."/>
        </authorList>
    </citation>
    <scope>NUCLEOTIDE SEQUENCE [LARGE SCALE GENOMIC DNA]</scope>
    <source>
        <strain evidence="1 2">CCM 3426</strain>
    </source>
</reference>
<organism evidence="1 2">
    <name type="scientific">Nonomuraea spiralis</name>
    <dbReference type="NCBI Taxonomy" id="46182"/>
    <lineage>
        <taxon>Bacteria</taxon>
        <taxon>Bacillati</taxon>
        <taxon>Actinomycetota</taxon>
        <taxon>Actinomycetes</taxon>
        <taxon>Streptosporangiales</taxon>
        <taxon>Streptosporangiaceae</taxon>
        <taxon>Nonomuraea</taxon>
    </lineage>
</organism>
<accession>A0ABV5IWG8</accession>
<name>A0ABV5IWG8_9ACTN</name>
<proteinExistence type="predicted"/>
<keyword evidence="2" id="KW-1185">Reference proteome</keyword>
<dbReference type="EMBL" id="JBHMEI010000090">
    <property type="protein sequence ID" value="MFB9208903.1"/>
    <property type="molecule type" value="Genomic_DNA"/>
</dbReference>
<evidence type="ECO:0000313" key="1">
    <source>
        <dbReference type="EMBL" id="MFB9208903.1"/>
    </source>
</evidence>
<dbReference type="RefSeq" id="WP_189652732.1">
    <property type="nucleotide sequence ID" value="NZ_BMRC01000031.1"/>
</dbReference>
<protein>
    <submittedName>
        <fullName evidence="1">Uncharacterized protein</fullName>
    </submittedName>
</protein>
<evidence type="ECO:0000313" key="2">
    <source>
        <dbReference type="Proteomes" id="UP001589647"/>
    </source>
</evidence>
<comment type="caution">
    <text evidence="1">The sequence shown here is derived from an EMBL/GenBank/DDBJ whole genome shotgun (WGS) entry which is preliminary data.</text>
</comment>